<evidence type="ECO:0000313" key="5">
    <source>
        <dbReference type="Proteomes" id="UP000033451"/>
    </source>
</evidence>
<dbReference type="PATRIC" id="fig|400772.4.peg.504"/>
<keyword evidence="2" id="KW-0472">Membrane</keyword>
<evidence type="ECO:0000313" key="3">
    <source>
        <dbReference type="EMBL" id="HAN25614.1"/>
    </source>
</evidence>
<keyword evidence="5" id="KW-1185">Reference proteome</keyword>
<dbReference type="Proteomes" id="UP000257479">
    <property type="component" value="Unassembled WGS sequence"/>
</dbReference>
<gene>
    <name evidence="3" type="ORF">DCP95_13780</name>
    <name evidence="4" type="ORF">RR49_00474</name>
</gene>
<evidence type="ECO:0000313" key="4">
    <source>
        <dbReference type="EMBL" id="KJL39563.1"/>
    </source>
</evidence>
<organism evidence="4 5">
    <name type="scientific">Microbacterium ginsengisoli</name>
    <dbReference type="NCBI Taxonomy" id="400772"/>
    <lineage>
        <taxon>Bacteria</taxon>
        <taxon>Bacillati</taxon>
        <taxon>Actinomycetota</taxon>
        <taxon>Actinomycetes</taxon>
        <taxon>Micrococcales</taxon>
        <taxon>Microbacteriaceae</taxon>
        <taxon>Microbacterium</taxon>
    </lineage>
</organism>
<reference evidence="4 5" key="1">
    <citation type="submission" date="2015-02" db="EMBL/GenBank/DDBJ databases">
        <title>Draft genome sequences of ten Microbacterium spp. with emphasis on heavy metal contaminated environments.</title>
        <authorList>
            <person name="Corretto E."/>
        </authorList>
    </citation>
    <scope>NUCLEOTIDE SEQUENCE [LARGE SCALE GENOMIC DNA]</scope>
    <source>
        <strain evidence="4 5">DSM 18659</strain>
    </source>
</reference>
<protein>
    <submittedName>
        <fullName evidence="3">DUF2892 domain-containing protein</fullName>
    </submittedName>
</protein>
<dbReference type="RefSeq" id="WP_045246374.1">
    <property type="nucleotide sequence ID" value="NZ_JYIY01000055.1"/>
</dbReference>
<dbReference type="EMBL" id="JYIY01000055">
    <property type="protein sequence ID" value="KJL39563.1"/>
    <property type="molecule type" value="Genomic_DNA"/>
</dbReference>
<feature type="transmembrane region" description="Helical" evidence="2">
    <location>
        <begin position="42"/>
        <end position="62"/>
    </location>
</feature>
<dbReference type="EMBL" id="DMNG01000243">
    <property type="protein sequence ID" value="HAN25614.1"/>
    <property type="molecule type" value="Genomic_DNA"/>
</dbReference>
<feature type="compositionally biased region" description="Basic and acidic residues" evidence="1">
    <location>
        <begin position="89"/>
        <end position="98"/>
    </location>
</feature>
<feature type="transmembrane region" description="Helical" evidence="2">
    <location>
        <begin position="20"/>
        <end position="36"/>
    </location>
</feature>
<comment type="caution">
    <text evidence="4">The sequence shown here is derived from an EMBL/GenBank/DDBJ whole genome shotgun (WGS) entry which is preliminary data.</text>
</comment>
<proteinExistence type="predicted"/>
<sequence length="98" mass="10303">MRDRMPRLPVCAAPPGERAVYTAGAVVLLSAAAGLSDQPWAAIPAATGGLLLAFSAITGRCVDSPISRRRRRSDEAGRESNPAAAPSTDHPREDVHED</sequence>
<feature type="region of interest" description="Disordered" evidence="1">
    <location>
        <begin position="64"/>
        <end position="98"/>
    </location>
</feature>
<evidence type="ECO:0000256" key="1">
    <source>
        <dbReference type="SAM" id="MobiDB-lite"/>
    </source>
</evidence>
<keyword evidence="2" id="KW-1133">Transmembrane helix</keyword>
<evidence type="ECO:0000313" key="6">
    <source>
        <dbReference type="Proteomes" id="UP000257479"/>
    </source>
</evidence>
<name>A0A0F0M062_9MICO</name>
<reference evidence="3 6" key="2">
    <citation type="journal article" date="2018" name="Nat. Biotechnol.">
        <title>A standardized bacterial taxonomy based on genome phylogeny substantially revises the tree of life.</title>
        <authorList>
            <person name="Parks D.H."/>
            <person name="Chuvochina M."/>
            <person name="Waite D.W."/>
            <person name="Rinke C."/>
            <person name="Skarshewski A."/>
            <person name="Chaumeil P.A."/>
            <person name="Hugenholtz P."/>
        </authorList>
    </citation>
    <scope>NUCLEOTIDE SEQUENCE [LARGE SCALE GENOMIC DNA]</scope>
    <source>
        <strain evidence="3">UBA9152</strain>
    </source>
</reference>
<dbReference type="STRING" id="400772.RR49_00474"/>
<keyword evidence="2" id="KW-0812">Transmembrane</keyword>
<accession>A0A0F0M062</accession>
<dbReference type="Gene3D" id="6.10.140.1340">
    <property type="match status" value="1"/>
</dbReference>
<dbReference type="Proteomes" id="UP000033451">
    <property type="component" value="Unassembled WGS sequence"/>
</dbReference>
<dbReference type="AlphaFoldDB" id="A0A0F0M062"/>
<evidence type="ECO:0000256" key="2">
    <source>
        <dbReference type="SAM" id="Phobius"/>
    </source>
</evidence>